<dbReference type="EMBL" id="JAGMUU010000021">
    <property type="protein sequence ID" value="KAH7129647.1"/>
    <property type="molecule type" value="Genomic_DNA"/>
</dbReference>
<sequence>MDPFVYIPEFPIIICKIYKFGCVANEVRSYIQRKHIAIPEEKANTIIKTAGLSDFPFPLPTINPIPYIEPPETNGLRCHTCDYIVRSKRGNIKKKLKEQRVFPWREGLYYQRFFKSRQASRWFEVGRAVEPPVGPFRESELNESVIERFNTAEEEEIKIADEKKEPNAWVERTGWDDHLQRFKAKKELLPFAAPIRNDEPVLQIMCEAFERVADRARAASVQGTVGLATLFQIERKDIHTKPSKPFDNRLEDES</sequence>
<dbReference type="Proteomes" id="UP000717696">
    <property type="component" value="Unassembled WGS sequence"/>
</dbReference>
<dbReference type="OrthoDB" id="5244177at2759"/>
<organism evidence="1 2">
    <name type="scientific">Dactylonectria estremocensis</name>
    <dbReference type="NCBI Taxonomy" id="1079267"/>
    <lineage>
        <taxon>Eukaryota</taxon>
        <taxon>Fungi</taxon>
        <taxon>Dikarya</taxon>
        <taxon>Ascomycota</taxon>
        <taxon>Pezizomycotina</taxon>
        <taxon>Sordariomycetes</taxon>
        <taxon>Hypocreomycetidae</taxon>
        <taxon>Hypocreales</taxon>
        <taxon>Nectriaceae</taxon>
        <taxon>Dactylonectria</taxon>
    </lineage>
</organism>
<evidence type="ECO:0000313" key="2">
    <source>
        <dbReference type="Proteomes" id="UP000717696"/>
    </source>
</evidence>
<name>A0A9P9IQQ6_9HYPO</name>
<keyword evidence="2" id="KW-1185">Reference proteome</keyword>
<dbReference type="AlphaFoldDB" id="A0A9P9IQQ6"/>
<proteinExistence type="predicted"/>
<gene>
    <name evidence="1" type="ORF">B0J13DRAFT_645690</name>
</gene>
<evidence type="ECO:0000313" key="1">
    <source>
        <dbReference type="EMBL" id="KAH7129647.1"/>
    </source>
</evidence>
<reference evidence="1" key="1">
    <citation type="journal article" date="2021" name="Nat. Commun.">
        <title>Genetic determinants of endophytism in the Arabidopsis root mycobiome.</title>
        <authorList>
            <person name="Mesny F."/>
            <person name="Miyauchi S."/>
            <person name="Thiergart T."/>
            <person name="Pickel B."/>
            <person name="Atanasova L."/>
            <person name="Karlsson M."/>
            <person name="Huettel B."/>
            <person name="Barry K.W."/>
            <person name="Haridas S."/>
            <person name="Chen C."/>
            <person name="Bauer D."/>
            <person name="Andreopoulos W."/>
            <person name="Pangilinan J."/>
            <person name="LaButti K."/>
            <person name="Riley R."/>
            <person name="Lipzen A."/>
            <person name="Clum A."/>
            <person name="Drula E."/>
            <person name="Henrissat B."/>
            <person name="Kohler A."/>
            <person name="Grigoriev I.V."/>
            <person name="Martin F.M."/>
            <person name="Hacquard S."/>
        </authorList>
    </citation>
    <scope>NUCLEOTIDE SEQUENCE</scope>
    <source>
        <strain evidence="1">MPI-CAGE-AT-0021</strain>
    </source>
</reference>
<protein>
    <submittedName>
        <fullName evidence="1">Uncharacterized protein</fullName>
    </submittedName>
</protein>
<comment type="caution">
    <text evidence="1">The sequence shown here is derived from an EMBL/GenBank/DDBJ whole genome shotgun (WGS) entry which is preliminary data.</text>
</comment>
<accession>A0A9P9IQQ6</accession>